<dbReference type="Pfam" id="PF13487">
    <property type="entry name" value="HD_5"/>
    <property type="match status" value="1"/>
</dbReference>
<gene>
    <name evidence="2" type="ORF">J3R73_003270</name>
</gene>
<dbReference type="SUPFAM" id="SSF109604">
    <property type="entry name" value="HD-domain/PDEase-like"/>
    <property type="match status" value="1"/>
</dbReference>
<dbReference type="PROSITE" id="PS51832">
    <property type="entry name" value="HD_GYP"/>
    <property type="match status" value="1"/>
</dbReference>
<evidence type="ECO:0000313" key="3">
    <source>
        <dbReference type="Proteomes" id="UP001237448"/>
    </source>
</evidence>
<dbReference type="Gene3D" id="1.10.3210.10">
    <property type="entry name" value="Hypothetical protein af1432"/>
    <property type="match status" value="1"/>
</dbReference>
<evidence type="ECO:0000313" key="2">
    <source>
        <dbReference type="EMBL" id="MDQ0393478.1"/>
    </source>
</evidence>
<dbReference type="InterPro" id="IPR003607">
    <property type="entry name" value="HD/PDEase_dom"/>
</dbReference>
<comment type="caution">
    <text evidence="2">The sequence shown here is derived from an EMBL/GenBank/DDBJ whole genome shotgun (WGS) entry which is preliminary data.</text>
</comment>
<dbReference type="PANTHER" id="PTHR43155">
    <property type="entry name" value="CYCLIC DI-GMP PHOSPHODIESTERASE PA4108-RELATED"/>
    <property type="match status" value="1"/>
</dbReference>
<protein>
    <submittedName>
        <fullName evidence="2">HD-GYP domain-containing protein (C-di-GMP phosphodiesterase class II)</fullName>
    </submittedName>
</protein>
<dbReference type="CDD" id="cd00077">
    <property type="entry name" value="HDc"/>
    <property type="match status" value="1"/>
</dbReference>
<evidence type="ECO:0000259" key="1">
    <source>
        <dbReference type="PROSITE" id="PS51832"/>
    </source>
</evidence>
<dbReference type="Proteomes" id="UP001237448">
    <property type="component" value="Unassembled WGS sequence"/>
</dbReference>
<reference evidence="2 3" key="1">
    <citation type="submission" date="2023-07" db="EMBL/GenBank/DDBJ databases">
        <title>Genomic Encyclopedia of Type Strains, Phase IV (KMG-IV): sequencing the most valuable type-strain genomes for metagenomic binning, comparative biology and taxonomic classification.</title>
        <authorList>
            <person name="Goeker M."/>
        </authorList>
    </citation>
    <scope>NUCLEOTIDE SEQUENCE [LARGE SCALE GENOMIC DNA]</scope>
    <source>
        <strain evidence="2 3">DSM 5896</strain>
    </source>
</reference>
<keyword evidence="3" id="KW-1185">Reference proteome</keyword>
<proteinExistence type="predicted"/>
<dbReference type="PANTHER" id="PTHR43155:SF2">
    <property type="entry name" value="CYCLIC DI-GMP PHOSPHODIESTERASE PA4108"/>
    <property type="match status" value="1"/>
</dbReference>
<accession>A0ABU0FFU6</accession>
<sequence length="374" mass="40060">MGHLLVVVHDRPDGRPPVYVPALSSIGTVLTVDLSASARLRAFIDAPWLIDIVAPNESKVARLRAAMSEPGGAPRLLVVTPEDHLTRVQANALGATAVVPRPITVETIRRLLDHPQSVESGVDTTAATDVVTAIAGAADALDQVFSACVAGASIDAAVLRRAATLVSPVVREAGLGTWLDLVRRHHTGTYLHILQVMGISVLLGQRLSLGATEIDRLALSALLHDTGKCWTPEAILDKPGKLTEAEFTIMRRHSYDGWAALRATDLNLDEDVYDAVLHHHEHLDGSGYPDSLVGATIRPLTRILTVCDIFGALIERRAYRPPLPPLEALTILEAMALAGKVDGTLVGALFRLAISRESRLRQSTSLNGIGVIDK</sequence>
<dbReference type="RefSeq" id="WP_307428869.1">
    <property type="nucleotide sequence ID" value="NZ_JAUSVK010000001.1"/>
</dbReference>
<dbReference type="InterPro" id="IPR037522">
    <property type="entry name" value="HD_GYP_dom"/>
</dbReference>
<dbReference type="SMART" id="SM00471">
    <property type="entry name" value="HDc"/>
    <property type="match status" value="1"/>
</dbReference>
<organism evidence="2 3">
    <name type="scientific">Labrys monachus</name>
    <dbReference type="NCBI Taxonomy" id="217067"/>
    <lineage>
        <taxon>Bacteria</taxon>
        <taxon>Pseudomonadati</taxon>
        <taxon>Pseudomonadota</taxon>
        <taxon>Alphaproteobacteria</taxon>
        <taxon>Hyphomicrobiales</taxon>
        <taxon>Xanthobacteraceae</taxon>
        <taxon>Labrys</taxon>
    </lineage>
</organism>
<feature type="domain" description="HD-GYP" evidence="1">
    <location>
        <begin position="167"/>
        <end position="365"/>
    </location>
</feature>
<dbReference type="EMBL" id="JAUSVK010000001">
    <property type="protein sequence ID" value="MDQ0393478.1"/>
    <property type="molecule type" value="Genomic_DNA"/>
</dbReference>
<name>A0ABU0FFU6_9HYPH</name>